<evidence type="ECO:0000313" key="5">
    <source>
        <dbReference type="EMBL" id="PIC43070.1"/>
    </source>
</evidence>
<dbReference type="GO" id="GO:0071013">
    <property type="term" value="C:catalytic step 2 spliceosome"/>
    <property type="evidence" value="ECO:0007669"/>
    <property type="project" value="TreeGrafter"/>
</dbReference>
<feature type="region of interest" description="Disordered" evidence="3">
    <location>
        <begin position="270"/>
        <end position="310"/>
    </location>
</feature>
<dbReference type="CDD" id="cd00590">
    <property type="entry name" value="RRM_SF"/>
    <property type="match status" value="1"/>
</dbReference>
<keyword evidence="1 2" id="KW-0694">RNA-binding</keyword>
<evidence type="ECO:0000256" key="1">
    <source>
        <dbReference type="ARBA" id="ARBA00022884"/>
    </source>
</evidence>
<dbReference type="InterPro" id="IPR012677">
    <property type="entry name" value="Nucleotide-bd_a/b_plait_sf"/>
</dbReference>
<comment type="caution">
    <text evidence="5">The sequence shown here is derived from an EMBL/GenBank/DDBJ whole genome shotgun (WGS) entry which is preliminary data.</text>
</comment>
<evidence type="ECO:0000259" key="4">
    <source>
        <dbReference type="PROSITE" id="PS50102"/>
    </source>
</evidence>
<name>A0A2G5UU70_9PELO</name>
<dbReference type="AlphaFoldDB" id="A0A2G5UU70"/>
<dbReference type="PANTHER" id="PTHR48026">
    <property type="entry name" value="HOMOLOGOUS TO DROSOPHILA SQD (SQUID) PROTEIN"/>
    <property type="match status" value="1"/>
</dbReference>
<dbReference type="Gene3D" id="3.30.70.330">
    <property type="match status" value="2"/>
</dbReference>
<dbReference type="GO" id="GO:0003730">
    <property type="term" value="F:mRNA 3'-UTR binding"/>
    <property type="evidence" value="ECO:0007669"/>
    <property type="project" value="TreeGrafter"/>
</dbReference>
<evidence type="ECO:0000256" key="2">
    <source>
        <dbReference type="PROSITE-ProRule" id="PRU00176"/>
    </source>
</evidence>
<dbReference type="EMBL" id="PDUG01000003">
    <property type="protein sequence ID" value="PIC43070.1"/>
    <property type="molecule type" value="Genomic_DNA"/>
</dbReference>
<accession>A0A2G5UU70</accession>
<dbReference type="SMART" id="SM00360">
    <property type="entry name" value="RRM"/>
    <property type="match status" value="2"/>
</dbReference>
<dbReference type="SUPFAM" id="SSF54928">
    <property type="entry name" value="RNA-binding domain, RBD"/>
    <property type="match status" value="2"/>
</dbReference>
<dbReference type="InterPro" id="IPR035979">
    <property type="entry name" value="RBD_domain_sf"/>
</dbReference>
<gene>
    <name evidence="5" type="primary">Cni-R05D3.8</name>
    <name evidence="5" type="synonym">Cnig_chr_III.g9950</name>
    <name evidence="5" type="ORF">B9Z55_009950</name>
</gene>
<evidence type="ECO:0000256" key="3">
    <source>
        <dbReference type="SAM" id="MobiDB-lite"/>
    </source>
</evidence>
<protein>
    <recommendedName>
        <fullName evidence="4">RRM domain-containing protein</fullName>
    </recommendedName>
</protein>
<dbReference type="PANTHER" id="PTHR48026:SF21">
    <property type="entry name" value="RNA-BINDING PROTEIN R05D3.8-RELATED"/>
    <property type="match status" value="1"/>
</dbReference>
<evidence type="ECO:0000313" key="6">
    <source>
        <dbReference type="Proteomes" id="UP000230233"/>
    </source>
</evidence>
<keyword evidence="6" id="KW-1185">Reference proteome</keyword>
<reference evidence="6" key="1">
    <citation type="submission" date="2017-10" db="EMBL/GenBank/DDBJ databases">
        <title>Rapid genome shrinkage in a self-fertile nematode reveals novel sperm competition proteins.</title>
        <authorList>
            <person name="Yin D."/>
            <person name="Schwarz E.M."/>
            <person name="Thomas C.G."/>
            <person name="Felde R.L."/>
            <person name="Korf I.F."/>
            <person name="Cutter A.D."/>
            <person name="Schartner C.M."/>
            <person name="Ralston E.J."/>
            <person name="Meyer B.J."/>
            <person name="Haag E.S."/>
        </authorList>
    </citation>
    <scope>NUCLEOTIDE SEQUENCE [LARGE SCALE GENOMIC DNA]</scope>
    <source>
        <strain evidence="6">JU1422</strain>
    </source>
</reference>
<proteinExistence type="predicted"/>
<dbReference type="GO" id="GO:0000398">
    <property type="term" value="P:mRNA splicing, via spliceosome"/>
    <property type="evidence" value="ECO:0007669"/>
    <property type="project" value="TreeGrafter"/>
</dbReference>
<sequence>MVKRIFVQGLSSDTTEVIVRKYFEQFGKLYECVVPTPPRYSIVDSGPDDEDIETRSAIRYEPVQNSETLDDELHVEQYNIEKHGSFESYMKRVGEGEGFIEEKRRTCAGYAYVTFLDMDGYSKCMKSDIHEINRVKCTIELAKDEQDERVKVESKRLFVSFFPLERLTSKELKTFFGSHGKITDVEFVSDSEGPLHFCIITFADHSTVDLILKKSIYIRDVLMFTRRAVLKESIKMAEHKLKEQARQQRIHLPTNHTAYPTPSRPVTFLPSTSAPDYWNDPSAGAGYAPLHPQPPEADPSSQYGYGPRKW</sequence>
<dbReference type="Proteomes" id="UP000230233">
    <property type="component" value="Chromosome III"/>
</dbReference>
<feature type="domain" description="RRM" evidence="4">
    <location>
        <begin position="155"/>
        <end position="255"/>
    </location>
</feature>
<organism evidence="5 6">
    <name type="scientific">Caenorhabditis nigoni</name>
    <dbReference type="NCBI Taxonomy" id="1611254"/>
    <lineage>
        <taxon>Eukaryota</taxon>
        <taxon>Metazoa</taxon>
        <taxon>Ecdysozoa</taxon>
        <taxon>Nematoda</taxon>
        <taxon>Chromadorea</taxon>
        <taxon>Rhabditida</taxon>
        <taxon>Rhabditina</taxon>
        <taxon>Rhabditomorpha</taxon>
        <taxon>Rhabditoidea</taxon>
        <taxon>Rhabditidae</taxon>
        <taxon>Peloderinae</taxon>
        <taxon>Caenorhabditis</taxon>
    </lineage>
</organism>
<dbReference type="STRING" id="1611254.A0A2G5UU70"/>
<dbReference type="OrthoDB" id="5775724at2759"/>
<dbReference type="InterPro" id="IPR000504">
    <property type="entry name" value="RRM_dom"/>
</dbReference>
<dbReference type="PROSITE" id="PS50102">
    <property type="entry name" value="RRM"/>
    <property type="match status" value="1"/>
</dbReference>
<dbReference type="Pfam" id="PF00076">
    <property type="entry name" value="RRM_1"/>
    <property type="match status" value="1"/>
</dbReference>